<accession>Q1MLR4</accession>
<gene>
    <name evidence="2" type="ordered locus">RL0596</name>
</gene>
<sequence length="167" mass="17685">MMDEIQNRQHVVKQNRPERTIEGDAFSAFAITALRLAGHLTAAGDRLAKPAGQTSARWQVLAAARRGGMSVAQIARALGLARQGVQRLADVLESEGLIAYADNPQHQRAKLVRLTEEGAARLGVIEVAQAGWADGLGAAFTSAELDAARSVMARVMEMLEGNEAAGG</sequence>
<reference evidence="2 3" key="1">
    <citation type="journal article" date="2006" name="Genome Biol.">
        <title>The genome of Rhizobium leguminosarum has recognizable core and accessory components.</title>
        <authorList>
            <person name="Young J.W."/>
            <person name="Crossman L.C."/>
            <person name="Johnston A.W.B."/>
            <person name="Thomson N.R."/>
            <person name="Ghazoui Z.F."/>
            <person name="Hull K.H."/>
            <person name="Wexler M."/>
            <person name="Curson A.R.J."/>
            <person name="Todd J.D."/>
            <person name="Poole P.S."/>
            <person name="Mauchline T.H."/>
            <person name="East A.K."/>
            <person name="Quail M.A."/>
            <person name="Churcher C."/>
            <person name="Arrowsmith C."/>
            <person name="Cherevach A."/>
            <person name="Chillingworth T."/>
            <person name="Clarke K."/>
            <person name="Cronin A."/>
            <person name="Davis P."/>
            <person name="Fraser A."/>
            <person name="Hance Z."/>
            <person name="Hauser H."/>
            <person name="Jagels K."/>
            <person name="Moule S."/>
            <person name="Mungall K."/>
            <person name="Norbertczak H."/>
            <person name="Rabbinowitsch E."/>
            <person name="Sanders M."/>
            <person name="Simmonds M."/>
            <person name="Whitehead S."/>
            <person name="Parkhill J."/>
        </authorList>
    </citation>
    <scope>NUCLEOTIDE SEQUENCE [LARGE SCALE GENOMIC DNA]</scope>
    <source>
        <strain evidence="3">DSM 114642 / LMG 32736 / 3841</strain>
    </source>
</reference>
<dbReference type="CDD" id="cd00090">
    <property type="entry name" value="HTH_ARSR"/>
    <property type="match status" value="1"/>
</dbReference>
<evidence type="ECO:0000313" key="3">
    <source>
        <dbReference type="Proteomes" id="UP000006575"/>
    </source>
</evidence>
<dbReference type="GO" id="GO:0003700">
    <property type="term" value="F:DNA-binding transcription factor activity"/>
    <property type="evidence" value="ECO:0007669"/>
    <property type="project" value="InterPro"/>
</dbReference>
<dbReference type="InterPro" id="IPR011991">
    <property type="entry name" value="ArsR-like_HTH"/>
</dbReference>
<name>Q1MLR4_RHIJ3</name>
<dbReference type="InterPro" id="IPR036388">
    <property type="entry name" value="WH-like_DNA-bd_sf"/>
</dbReference>
<dbReference type="PANTHER" id="PTHR33164">
    <property type="entry name" value="TRANSCRIPTIONAL REGULATOR, MARR FAMILY"/>
    <property type="match status" value="1"/>
</dbReference>
<protein>
    <submittedName>
        <fullName evidence="2">MarR family transcriptional regulator</fullName>
    </submittedName>
</protein>
<dbReference type="SUPFAM" id="SSF46785">
    <property type="entry name" value="Winged helix' DNA-binding domain"/>
    <property type="match status" value="1"/>
</dbReference>
<dbReference type="eggNOG" id="COG1846">
    <property type="taxonomic scope" value="Bacteria"/>
</dbReference>
<evidence type="ECO:0000259" key="1">
    <source>
        <dbReference type="PROSITE" id="PS50995"/>
    </source>
</evidence>
<dbReference type="PROSITE" id="PS50995">
    <property type="entry name" value="HTH_MARR_2"/>
    <property type="match status" value="1"/>
</dbReference>
<proteinExistence type="predicted"/>
<dbReference type="AlphaFoldDB" id="Q1MLR4"/>
<dbReference type="KEGG" id="rle:RL0596"/>
<dbReference type="EnsemblBacteria" id="CAK06089">
    <property type="protein sequence ID" value="CAK06089"/>
    <property type="gene ID" value="RL0596"/>
</dbReference>
<dbReference type="Gene3D" id="1.10.10.10">
    <property type="entry name" value="Winged helix-like DNA-binding domain superfamily/Winged helix DNA-binding domain"/>
    <property type="match status" value="1"/>
</dbReference>
<dbReference type="EMBL" id="AM236080">
    <property type="protein sequence ID" value="CAK06089.1"/>
    <property type="molecule type" value="Genomic_DNA"/>
</dbReference>
<evidence type="ECO:0000313" key="2">
    <source>
        <dbReference type="EMBL" id="CAK06089.1"/>
    </source>
</evidence>
<dbReference type="Pfam" id="PF12802">
    <property type="entry name" value="MarR_2"/>
    <property type="match status" value="1"/>
</dbReference>
<dbReference type="InterPro" id="IPR036390">
    <property type="entry name" value="WH_DNA-bd_sf"/>
</dbReference>
<dbReference type="HOGENOM" id="CLU_083287_5_0_5"/>
<dbReference type="PANTHER" id="PTHR33164:SF43">
    <property type="entry name" value="HTH-TYPE TRANSCRIPTIONAL REPRESSOR YETL"/>
    <property type="match status" value="1"/>
</dbReference>
<dbReference type="SMART" id="SM00347">
    <property type="entry name" value="HTH_MARR"/>
    <property type="match status" value="1"/>
</dbReference>
<keyword evidence="3" id="KW-1185">Reference proteome</keyword>
<dbReference type="PRINTS" id="PR00598">
    <property type="entry name" value="HTHMARR"/>
</dbReference>
<dbReference type="InterPro" id="IPR000835">
    <property type="entry name" value="HTH_MarR-typ"/>
</dbReference>
<feature type="domain" description="HTH marR-type" evidence="1">
    <location>
        <begin position="22"/>
        <end position="157"/>
    </location>
</feature>
<dbReference type="InterPro" id="IPR039422">
    <property type="entry name" value="MarR/SlyA-like"/>
</dbReference>
<organism evidence="2 3">
    <name type="scientific">Rhizobium johnstonii (strain DSM 114642 / LMG 32736 / 3841)</name>
    <name type="common">Rhizobium leguminosarum bv. viciae</name>
    <dbReference type="NCBI Taxonomy" id="216596"/>
    <lineage>
        <taxon>Bacteria</taxon>
        <taxon>Pseudomonadati</taxon>
        <taxon>Pseudomonadota</taxon>
        <taxon>Alphaproteobacteria</taxon>
        <taxon>Hyphomicrobiales</taxon>
        <taxon>Rhizobiaceae</taxon>
        <taxon>Rhizobium/Agrobacterium group</taxon>
        <taxon>Rhizobium</taxon>
        <taxon>Rhizobium johnstonii</taxon>
    </lineage>
</organism>
<dbReference type="GO" id="GO:0006950">
    <property type="term" value="P:response to stress"/>
    <property type="evidence" value="ECO:0007669"/>
    <property type="project" value="TreeGrafter"/>
</dbReference>
<dbReference type="Proteomes" id="UP000006575">
    <property type="component" value="Chromosome"/>
</dbReference>